<organism evidence="3 4">
    <name type="scientific">Lophiotrema nucula</name>
    <dbReference type="NCBI Taxonomy" id="690887"/>
    <lineage>
        <taxon>Eukaryota</taxon>
        <taxon>Fungi</taxon>
        <taxon>Dikarya</taxon>
        <taxon>Ascomycota</taxon>
        <taxon>Pezizomycotina</taxon>
        <taxon>Dothideomycetes</taxon>
        <taxon>Pleosporomycetidae</taxon>
        <taxon>Pleosporales</taxon>
        <taxon>Lophiotremataceae</taxon>
        <taxon>Lophiotrema</taxon>
    </lineage>
</organism>
<dbReference type="Gene3D" id="1.10.510.10">
    <property type="entry name" value="Transferase(Phosphotransferase) domain 1"/>
    <property type="match status" value="1"/>
</dbReference>
<dbReference type="PANTHER" id="PTHR23257:SF963">
    <property type="entry name" value="AT08303P"/>
    <property type="match status" value="1"/>
</dbReference>
<dbReference type="PANTHER" id="PTHR23257">
    <property type="entry name" value="SERINE-THREONINE PROTEIN KINASE"/>
    <property type="match status" value="1"/>
</dbReference>
<dbReference type="CDD" id="cd00180">
    <property type="entry name" value="PKc"/>
    <property type="match status" value="1"/>
</dbReference>
<evidence type="ECO:0000313" key="3">
    <source>
        <dbReference type="EMBL" id="KAF2113184.1"/>
    </source>
</evidence>
<dbReference type="GO" id="GO:0005524">
    <property type="term" value="F:ATP binding"/>
    <property type="evidence" value="ECO:0007669"/>
    <property type="project" value="InterPro"/>
</dbReference>
<feature type="compositionally biased region" description="Basic and acidic residues" evidence="1">
    <location>
        <begin position="22"/>
        <end position="33"/>
    </location>
</feature>
<name>A0A6A5Z2A4_9PLEO</name>
<gene>
    <name evidence="3" type="ORF">BDV96DRAFT_601377</name>
</gene>
<protein>
    <recommendedName>
        <fullName evidence="2">Protein kinase domain-containing protein</fullName>
    </recommendedName>
</protein>
<dbReference type="GO" id="GO:0007165">
    <property type="term" value="P:signal transduction"/>
    <property type="evidence" value="ECO:0007669"/>
    <property type="project" value="TreeGrafter"/>
</dbReference>
<keyword evidence="4" id="KW-1185">Reference proteome</keyword>
<evidence type="ECO:0000256" key="1">
    <source>
        <dbReference type="SAM" id="MobiDB-lite"/>
    </source>
</evidence>
<dbReference type="EMBL" id="ML977328">
    <property type="protein sequence ID" value="KAF2113184.1"/>
    <property type="molecule type" value="Genomic_DNA"/>
</dbReference>
<feature type="domain" description="Protein kinase" evidence="2">
    <location>
        <begin position="380"/>
        <end position="619"/>
    </location>
</feature>
<dbReference type="InterPro" id="IPR000719">
    <property type="entry name" value="Prot_kinase_dom"/>
</dbReference>
<feature type="compositionally biased region" description="Basic and acidic residues" evidence="1">
    <location>
        <begin position="58"/>
        <end position="78"/>
    </location>
</feature>
<dbReference type="Pfam" id="PF07714">
    <property type="entry name" value="PK_Tyr_Ser-Thr"/>
    <property type="match status" value="1"/>
</dbReference>
<feature type="compositionally biased region" description="Low complexity" evidence="1">
    <location>
        <begin position="144"/>
        <end position="163"/>
    </location>
</feature>
<dbReference type="InterPro" id="IPR050167">
    <property type="entry name" value="Ser_Thr_protein_kinase"/>
</dbReference>
<dbReference type="SUPFAM" id="SSF56112">
    <property type="entry name" value="Protein kinase-like (PK-like)"/>
    <property type="match status" value="1"/>
</dbReference>
<feature type="region of interest" description="Disordered" evidence="1">
    <location>
        <begin position="652"/>
        <end position="698"/>
    </location>
</feature>
<dbReference type="AlphaFoldDB" id="A0A6A5Z2A4"/>
<dbReference type="OrthoDB" id="635774at2759"/>
<evidence type="ECO:0000259" key="2">
    <source>
        <dbReference type="PROSITE" id="PS50011"/>
    </source>
</evidence>
<evidence type="ECO:0000313" key="4">
    <source>
        <dbReference type="Proteomes" id="UP000799770"/>
    </source>
</evidence>
<dbReference type="PROSITE" id="PS50011">
    <property type="entry name" value="PROTEIN_KINASE_DOM"/>
    <property type="match status" value="1"/>
</dbReference>
<feature type="region of interest" description="Disordered" evidence="1">
    <location>
        <begin position="1"/>
        <end position="186"/>
    </location>
</feature>
<dbReference type="Proteomes" id="UP000799770">
    <property type="component" value="Unassembled WGS sequence"/>
</dbReference>
<proteinExistence type="predicted"/>
<dbReference type="InterPro" id="IPR001245">
    <property type="entry name" value="Ser-Thr/Tyr_kinase_cat_dom"/>
</dbReference>
<sequence length="942" mass="105670">MPNLHVPESRGESSRSRSRQRAKTEAHEHRSVWDRLSLQTSKLGSWLRREEEEPPPGKQDKQHDEENKENGRPHSSHEHGRHGAHGFLNRRGSRKVVPGLPRPLTFKRQNSERREKLLPVPVSPEQRRAASADRRASTNAKGRALSPPAVSVPSLSAPDVLSPHNSSPHHRPRTIGGAPGSNIPAGARQVDYENEMDEDLLASIEGVEFPPEIPDTELSLRNDIIGGDGVVDFSERGSRGSSASADVDEILLQQELDLKWILNLSMHFRDNSDREKFFITYAEEPNKWRRVTISCDYRELQPESLEADLRSLHYQRDKSARIYEAIRDSLHDIQFYETVTNLKLQTAEGRLHVHVTEDVNEIIPYPSVSAVEHLDCPKFKERDISFDQHISGYVYKVNVHDTTYIKKEIPGPDAVEEFLYEINALFQLQDAKSVIKFEGIIVDERSELIKGLLISYASQGALVDIVYENRHNLLWQRREKWARQIVEGLSEIHEAGFVQGDFTLSNIVIDADDNAKIIDINRRGCPVGWEPPELARLIESGQRISIYIGVKSDLFQLGMVLWAIAEQEDEPERQERPLANVLHANDSPAYFREIITECLSELPSVRPGAKDILTRFPPIQDVPERAEGIQPVYQLGQTNADASDMVTPEASYFLPAHPPRRNSRGRSPSARSHRSGRSVRSLIIDPRSSNGSLPHGGRQSILSLDSEIDNELASLPASRETRWEQVYVDGDAKYVTRAGHGQGLDIDGLSALEAMNEKDVILTTQEEHDTALPVVPEGQILDAETLPHPNTELEDATRHELGHTRGVGAKASFSDRIHAMEQHGDLSNSLAGLESLAESTPAPTRTATGFSVAEDYHKPLHQDSGFAEGTLDARASWESERIRQSLDEVRQKVDGIVTERLWDGGDLIKEERRLEERGSAGTIRPMSIQIPTFSHKAVGEEQ</sequence>
<dbReference type="GO" id="GO:0004672">
    <property type="term" value="F:protein kinase activity"/>
    <property type="evidence" value="ECO:0007669"/>
    <property type="project" value="InterPro"/>
</dbReference>
<dbReference type="InterPro" id="IPR011009">
    <property type="entry name" value="Kinase-like_dom_sf"/>
</dbReference>
<dbReference type="GO" id="GO:0005737">
    <property type="term" value="C:cytoplasm"/>
    <property type="evidence" value="ECO:0007669"/>
    <property type="project" value="TreeGrafter"/>
</dbReference>
<accession>A0A6A5Z2A4</accession>
<feature type="compositionally biased region" description="Basic and acidic residues" evidence="1">
    <location>
        <begin position="125"/>
        <end position="136"/>
    </location>
</feature>
<reference evidence="3" key="1">
    <citation type="journal article" date="2020" name="Stud. Mycol.">
        <title>101 Dothideomycetes genomes: a test case for predicting lifestyles and emergence of pathogens.</title>
        <authorList>
            <person name="Haridas S."/>
            <person name="Albert R."/>
            <person name="Binder M."/>
            <person name="Bloem J."/>
            <person name="Labutti K."/>
            <person name="Salamov A."/>
            <person name="Andreopoulos B."/>
            <person name="Baker S."/>
            <person name="Barry K."/>
            <person name="Bills G."/>
            <person name="Bluhm B."/>
            <person name="Cannon C."/>
            <person name="Castanera R."/>
            <person name="Culley D."/>
            <person name="Daum C."/>
            <person name="Ezra D."/>
            <person name="Gonzalez J."/>
            <person name="Henrissat B."/>
            <person name="Kuo A."/>
            <person name="Liang C."/>
            <person name="Lipzen A."/>
            <person name="Lutzoni F."/>
            <person name="Magnuson J."/>
            <person name="Mondo S."/>
            <person name="Nolan M."/>
            <person name="Ohm R."/>
            <person name="Pangilinan J."/>
            <person name="Park H.-J."/>
            <person name="Ramirez L."/>
            <person name="Alfaro M."/>
            <person name="Sun H."/>
            <person name="Tritt A."/>
            <person name="Yoshinaga Y."/>
            <person name="Zwiers L.-H."/>
            <person name="Turgeon B."/>
            <person name="Goodwin S."/>
            <person name="Spatafora J."/>
            <person name="Crous P."/>
            <person name="Grigoriev I."/>
        </authorList>
    </citation>
    <scope>NUCLEOTIDE SEQUENCE</scope>
    <source>
        <strain evidence="3">CBS 627.86</strain>
    </source>
</reference>